<sequence>MDKEQVSKLVGLLCDEEAQPEQQVNDEVNDEAQSELVVGEITIIELDNPLFVEFVALSPDSDWRFNSKKEYIDNLAKLDKSISTYQYLSALVELPLTKDRPTYMLDLDEYEKLLLKLFYRPPYLRMGLVNQIDELKTFCAAVMIGWRFFRHNCIGLRKIIEYLAEDTLIEDIQRMERPFLVMLKDIVLWRLHPGRFDKRWKIFQVQSESLPLPELGSGVLGLLAKKIIVRYQSGEDYDDETDEIDDDDDEEEIALNQFMKSKMFEYRKICEAEGCLEIEENRDSYAHCSKCKTAYYCSRKCQRQGWRDGHKHVCSLERAEIKGMAEQFLFKNQTSSLGSEVMKRYCKNF</sequence>
<dbReference type="GO" id="GO:0008270">
    <property type="term" value="F:zinc ion binding"/>
    <property type="evidence" value="ECO:0007669"/>
    <property type="project" value="UniProtKB-KW"/>
</dbReference>
<gene>
    <name evidence="6" type="ORF">Fcan01_26759</name>
</gene>
<dbReference type="EMBL" id="LNIX01000045">
    <property type="protein sequence ID" value="OXA38557.1"/>
    <property type="molecule type" value="Genomic_DNA"/>
</dbReference>
<keyword evidence="6" id="KW-0378">Hydrolase</keyword>
<evidence type="ECO:0000256" key="1">
    <source>
        <dbReference type="ARBA" id="ARBA00022723"/>
    </source>
</evidence>
<dbReference type="Gene3D" id="6.10.140.2220">
    <property type="match status" value="1"/>
</dbReference>
<evidence type="ECO:0000256" key="2">
    <source>
        <dbReference type="ARBA" id="ARBA00022771"/>
    </source>
</evidence>
<comment type="caution">
    <text evidence="6">The sequence shown here is derived from an EMBL/GenBank/DDBJ whole genome shotgun (WGS) entry which is preliminary data.</text>
</comment>
<dbReference type="AlphaFoldDB" id="A0A226D1H6"/>
<keyword evidence="7" id="KW-1185">Reference proteome</keyword>
<reference evidence="6 7" key="1">
    <citation type="submission" date="2015-12" db="EMBL/GenBank/DDBJ databases">
        <title>The genome of Folsomia candida.</title>
        <authorList>
            <person name="Faddeeva A."/>
            <person name="Derks M.F."/>
            <person name="Anvar Y."/>
            <person name="Smit S."/>
            <person name="Van Straalen N."/>
            <person name="Roelofs D."/>
        </authorList>
    </citation>
    <scope>NUCLEOTIDE SEQUENCE [LARGE SCALE GENOMIC DNA]</scope>
    <source>
        <strain evidence="6 7">VU population</strain>
        <tissue evidence="6">Whole body</tissue>
    </source>
</reference>
<keyword evidence="1" id="KW-0479">Metal-binding</keyword>
<feature type="domain" description="MYND-type" evidence="5">
    <location>
        <begin position="272"/>
        <end position="314"/>
    </location>
</feature>
<accession>A0A226D1H6</accession>
<evidence type="ECO:0000313" key="7">
    <source>
        <dbReference type="Proteomes" id="UP000198287"/>
    </source>
</evidence>
<evidence type="ECO:0000256" key="3">
    <source>
        <dbReference type="ARBA" id="ARBA00022833"/>
    </source>
</evidence>
<proteinExistence type="predicted"/>
<protein>
    <submittedName>
        <fullName evidence="6">Ubiquitin carboxyl-terminal hydrolase 19</fullName>
    </submittedName>
</protein>
<organism evidence="6 7">
    <name type="scientific">Folsomia candida</name>
    <name type="common">Springtail</name>
    <dbReference type="NCBI Taxonomy" id="158441"/>
    <lineage>
        <taxon>Eukaryota</taxon>
        <taxon>Metazoa</taxon>
        <taxon>Ecdysozoa</taxon>
        <taxon>Arthropoda</taxon>
        <taxon>Hexapoda</taxon>
        <taxon>Collembola</taxon>
        <taxon>Entomobryomorpha</taxon>
        <taxon>Isotomoidea</taxon>
        <taxon>Isotomidae</taxon>
        <taxon>Proisotominae</taxon>
        <taxon>Folsomia</taxon>
    </lineage>
</organism>
<evidence type="ECO:0000259" key="5">
    <source>
        <dbReference type="PROSITE" id="PS50865"/>
    </source>
</evidence>
<dbReference type="InterPro" id="IPR002893">
    <property type="entry name" value="Znf_MYND"/>
</dbReference>
<name>A0A226D1H6_FOLCA</name>
<keyword evidence="2 4" id="KW-0863">Zinc-finger</keyword>
<evidence type="ECO:0000256" key="4">
    <source>
        <dbReference type="PROSITE-ProRule" id="PRU00134"/>
    </source>
</evidence>
<dbReference type="Proteomes" id="UP000198287">
    <property type="component" value="Unassembled WGS sequence"/>
</dbReference>
<evidence type="ECO:0000313" key="6">
    <source>
        <dbReference type="EMBL" id="OXA38557.1"/>
    </source>
</evidence>
<dbReference type="Pfam" id="PF01753">
    <property type="entry name" value="zf-MYND"/>
    <property type="match status" value="1"/>
</dbReference>
<dbReference type="SUPFAM" id="SSF144232">
    <property type="entry name" value="HIT/MYND zinc finger-like"/>
    <property type="match status" value="1"/>
</dbReference>
<keyword evidence="3" id="KW-0862">Zinc</keyword>
<dbReference type="GO" id="GO:0016787">
    <property type="term" value="F:hydrolase activity"/>
    <property type="evidence" value="ECO:0007669"/>
    <property type="project" value="UniProtKB-KW"/>
</dbReference>
<dbReference type="OrthoDB" id="432970at2759"/>
<dbReference type="PROSITE" id="PS50865">
    <property type="entry name" value="ZF_MYND_2"/>
    <property type="match status" value="1"/>
</dbReference>